<dbReference type="InterPro" id="IPR036390">
    <property type="entry name" value="WH_DNA-bd_sf"/>
</dbReference>
<dbReference type="FunFam" id="1.10.10.10:FF:000049">
    <property type="entry name" value="Heat-inducible transcription repressor HrcA"/>
    <property type="match status" value="1"/>
</dbReference>
<keyword evidence="2 6" id="KW-0805">Transcription regulation</keyword>
<dbReference type="InterPro" id="IPR036388">
    <property type="entry name" value="WH-like_DNA-bd_sf"/>
</dbReference>
<gene>
    <name evidence="6" type="primary">hrcA</name>
    <name evidence="9" type="ORF">SAMN05421781_1005</name>
</gene>
<evidence type="ECO:0000256" key="1">
    <source>
        <dbReference type="ARBA" id="ARBA00022491"/>
    </source>
</evidence>
<dbReference type="AlphaFoldDB" id="A0A1H2S2J7"/>
<comment type="function">
    <text evidence="5 6">Negative regulator of class I heat shock genes (grpE-dnaK-dnaJ and groELS operons). Prevents heat-shock induction of these operons.</text>
</comment>
<dbReference type="STRING" id="1122204.SAMN05421781_1005"/>
<dbReference type="InterPro" id="IPR002571">
    <property type="entry name" value="HrcA"/>
</dbReference>
<dbReference type="EMBL" id="FNNC01000001">
    <property type="protein sequence ID" value="SDW25785.1"/>
    <property type="molecule type" value="Genomic_DNA"/>
</dbReference>
<dbReference type="Proteomes" id="UP000199488">
    <property type="component" value="Unassembled WGS sequence"/>
</dbReference>
<dbReference type="Gene3D" id="3.30.390.60">
    <property type="entry name" value="Heat-inducible transcription repressor hrca homolog, domain 3"/>
    <property type="match status" value="1"/>
</dbReference>
<evidence type="ECO:0000256" key="2">
    <source>
        <dbReference type="ARBA" id="ARBA00023015"/>
    </source>
</evidence>
<dbReference type="GO" id="GO:0045892">
    <property type="term" value="P:negative regulation of DNA-templated transcription"/>
    <property type="evidence" value="ECO:0007669"/>
    <property type="project" value="UniProtKB-UniRule"/>
</dbReference>
<dbReference type="OrthoDB" id="9783139at2"/>
<dbReference type="RefSeq" id="WP_091611916.1">
    <property type="nucleotide sequence ID" value="NZ_FNNC01000001.1"/>
</dbReference>
<keyword evidence="4 6" id="KW-0804">Transcription</keyword>
<reference evidence="9 10" key="1">
    <citation type="submission" date="2016-10" db="EMBL/GenBank/DDBJ databases">
        <authorList>
            <person name="de Groot N.N."/>
        </authorList>
    </citation>
    <scope>NUCLEOTIDE SEQUENCE [LARGE SCALE GENOMIC DNA]</scope>
    <source>
        <strain evidence="9 10">DSM 23126</strain>
    </source>
</reference>
<dbReference type="SUPFAM" id="SSF46785">
    <property type="entry name" value="Winged helix' DNA-binding domain"/>
    <property type="match status" value="1"/>
</dbReference>
<sequence>MLTDRQLLILQSIIEDYIQSAEPVGSRSISKKNSITFSPATIRNDMADLEELGFLEKTHSSSGRIPSQKAYRLYVDRLLLPYRFSEPEMNNIQSLFAGKILEAEEAVKETAGILSELTSYASIVLGPEMFESRLRQIQIVPIGKEAAVAVIVTDTGYVENHTVALPPTLEAGELEQITNILNERLRGIPLYQLQRALFSEVRDVLKRYVFNYEAALSFTEEALRKSRHEKIFYGGKTNLLNQPEFKDVDRVRALLELMEEEHLIHELLKPTINGMTIRIGQENTNEAFEHCSIISATYSLAGKPVGTIGIVGPTRMEYQKVISLVNHLSYGLSNVLDDLYRRDS</sequence>
<evidence type="ECO:0000256" key="5">
    <source>
        <dbReference type="ARBA" id="ARBA00055319"/>
    </source>
</evidence>
<proteinExistence type="inferred from homology"/>
<comment type="similarity">
    <text evidence="6">Belongs to the HrcA family.</text>
</comment>
<dbReference type="PANTHER" id="PTHR34824:SF1">
    <property type="entry name" value="HEAT-INDUCIBLE TRANSCRIPTION REPRESSOR HRCA"/>
    <property type="match status" value="1"/>
</dbReference>
<dbReference type="GO" id="GO:0003677">
    <property type="term" value="F:DNA binding"/>
    <property type="evidence" value="ECO:0007669"/>
    <property type="project" value="InterPro"/>
</dbReference>
<dbReference type="PANTHER" id="PTHR34824">
    <property type="entry name" value="HEAT-INDUCIBLE TRANSCRIPTION REPRESSOR HRCA"/>
    <property type="match status" value="1"/>
</dbReference>
<evidence type="ECO:0000259" key="7">
    <source>
        <dbReference type="Pfam" id="PF01628"/>
    </source>
</evidence>
<dbReference type="HAMAP" id="MF_00081">
    <property type="entry name" value="HrcA"/>
    <property type="match status" value="1"/>
</dbReference>
<accession>A0A1H2S2J7</accession>
<dbReference type="PIRSF" id="PIRSF005485">
    <property type="entry name" value="HrcA"/>
    <property type="match status" value="1"/>
</dbReference>
<dbReference type="Pfam" id="PF03444">
    <property type="entry name" value="WHD_HrcA"/>
    <property type="match status" value="1"/>
</dbReference>
<keyword evidence="1 6" id="KW-0678">Repressor</keyword>
<feature type="domain" description="Winged helix-turn-helix transcription repressor HrcA DNA-binding" evidence="8">
    <location>
        <begin position="1"/>
        <end position="72"/>
    </location>
</feature>
<protein>
    <recommendedName>
        <fullName evidence="6">Heat-inducible transcription repressor HrcA</fullName>
    </recommendedName>
</protein>
<keyword evidence="3 6" id="KW-0346">Stress response</keyword>
<name>A0A1H2S2J7_9BACI</name>
<keyword evidence="10" id="KW-1185">Reference proteome</keyword>
<evidence type="ECO:0000259" key="8">
    <source>
        <dbReference type="Pfam" id="PF03444"/>
    </source>
</evidence>
<evidence type="ECO:0000256" key="6">
    <source>
        <dbReference type="HAMAP-Rule" id="MF_00081"/>
    </source>
</evidence>
<dbReference type="Pfam" id="PF01628">
    <property type="entry name" value="HrcA"/>
    <property type="match status" value="1"/>
</dbReference>
<dbReference type="InterPro" id="IPR029016">
    <property type="entry name" value="GAF-like_dom_sf"/>
</dbReference>
<dbReference type="SUPFAM" id="SSF55781">
    <property type="entry name" value="GAF domain-like"/>
    <property type="match status" value="1"/>
</dbReference>
<evidence type="ECO:0000256" key="4">
    <source>
        <dbReference type="ARBA" id="ARBA00023163"/>
    </source>
</evidence>
<dbReference type="InterPro" id="IPR023120">
    <property type="entry name" value="WHTH_transcript_rep_HrcA_IDD"/>
</dbReference>
<evidence type="ECO:0000313" key="9">
    <source>
        <dbReference type="EMBL" id="SDW25785.1"/>
    </source>
</evidence>
<evidence type="ECO:0000256" key="3">
    <source>
        <dbReference type="ARBA" id="ARBA00023016"/>
    </source>
</evidence>
<dbReference type="NCBIfam" id="TIGR00331">
    <property type="entry name" value="hrcA"/>
    <property type="match status" value="1"/>
</dbReference>
<dbReference type="InterPro" id="IPR005104">
    <property type="entry name" value="WHTH_HrcA_DNA-bd"/>
</dbReference>
<evidence type="ECO:0000313" key="10">
    <source>
        <dbReference type="Proteomes" id="UP000199488"/>
    </source>
</evidence>
<dbReference type="InterPro" id="IPR021153">
    <property type="entry name" value="HrcA_C"/>
</dbReference>
<organism evidence="9 10">
    <name type="scientific">Marinococcus luteus</name>
    <dbReference type="NCBI Taxonomy" id="1122204"/>
    <lineage>
        <taxon>Bacteria</taxon>
        <taxon>Bacillati</taxon>
        <taxon>Bacillota</taxon>
        <taxon>Bacilli</taxon>
        <taxon>Bacillales</taxon>
        <taxon>Bacillaceae</taxon>
        <taxon>Marinococcus</taxon>
    </lineage>
</organism>
<dbReference type="Gene3D" id="1.10.10.10">
    <property type="entry name" value="Winged helix-like DNA-binding domain superfamily/Winged helix DNA-binding domain"/>
    <property type="match status" value="1"/>
</dbReference>
<dbReference type="Gene3D" id="3.30.450.40">
    <property type="match status" value="1"/>
</dbReference>
<feature type="domain" description="Heat-inducible transcription repressor HrcA C-terminal" evidence="7">
    <location>
        <begin position="104"/>
        <end position="322"/>
    </location>
</feature>